<dbReference type="SMART" id="SM00824">
    <property type="entry name" value="PKS_TE"/>
    <property type="match status" value="1"/>
</dbReference>
<evidence type="ECO:0000259" key="3">
    <source>
        <dbReference type="SMART" id="SM00824"/>
    </source>
</evidence>
<dbReference type="Proteomes" id="UP000254425">
    <property type="component" value="Chromosome"/>
</dbReference>
<evidence type="ECO:0000256" key="1">
    <source>
        <dbReference type="ARBA" id="ARBA00007169"/>
    </source>
</evidence>
<dbReference type="Gene3D" id="3.40.50.1820">
    <property type="entry name" value="alpha/beta hydrolase"/>
    <property type="match status" value="1"/>
</dbReference>
<gene>
    <name evidence="4" type="ORF">DVA86_26515</name>
</gene>
<protein>
    <submittedName>
        <fullName evidence="4">Thioesterase</fullName>
    </submittedName>
</protein>
<comment type="similarity">
    <text evidence="1">Belongs to the thioesterase family.</text>
</comment>
<dbReference type="GO" id="GO:0008610">
    <property type="term" value="P:lipid biosynthetic process"/>
    <property type="evidence" value="ECO:0007669"/>
    <property type="project" value="TreeGrafter"/>
</dbReference>
<dbReference type="KEGG" id="sarm:DVA86_26515"/>
<dbReference type="InterPro" id="IPR029058">
    <property type="entry name" value="AB_hydrolase_fold"/>
</dbReference>
<dbReference type="SUPFAM" id="SSF53474">
    <property type="entry name" value="alpha/beta-Hydrolases"/>
    <property type="match status" value="1"/>
</dbReference>
<dbReference type="InterPro" id="IPR012223">
    <property type="entry name" value="TEII"/>
</dbReference>
<accession>A0A345XVJ7</accession>
<dbReference type="RefSeq" id="WP_208881977.1">
    <property type="nucleotide sequence ID" value="NZ_CP031320.1"/>
</dbReference>
<organism evidence="4 5">
    <name type="scientific">Streptomyces armeniacus</name>
    <dbReference type="NCBI Taxonomy" id="83291"/>
    <lineage>
        <taxon>Bacteria</taxon>
        <taxon>Bacillati</taxon>
        <taxon>Actinomycetota</taxon>
        <taxon>Actinomycetes</taxon>
        <taxon>Kitasatosporales</taxon>
        <taxon>Streptomycetaceae</taxon>
        <taxon>Streptomyces</taxon>
    </lineage>
</organism>
<keyword evidence="5" id="KW-1185">Reference proteome</keyword>
<dbReference type="PANTHER" id="PTHR11487">
    <property type="entry name" value="THIOESTERASE"/>
    <property type="match status" value="1"/>
</dbReference>
<dbReference type="AlphaFoldDB" id="A0A345XVJ7"/>
<reference evidence="4 5" key="1">
    <citation type="submission" date="2018-07" db="EMBL/GenBank/DDBJ databases">
        <title>Draft genome of the type strain Streptomyces armeniacus ATCC 15676.</title>
        <authorList>
            <person name="Labana P."/>
            <person name="Gosse J.T."/>
            <person name="Boddy C.N."/>
        </authorList>
    </citation>
    <scope>NUCLEOTIDE SEQUENCE [LARGE SCALE GENOMIC DNA]</scope>
    <source>
        <strain evidence="4 5">ATCC 15676</strain>
    </source>
</reference>
<proteinExistence type="inferred from homology"/>
<dbReference type="Pfam" id="PF00975">
    <property type="entry name" value="Thioesterase"/>
    <property type="match status" value="1"/>
</dbReference>
<name>A0A345XVJ7_9ACTN</name>
<dbReference type="GO" id="GO:0016787">
    <property type="term" value="F:hydrolase activity"/>
    <property type="evidence" value="ECO:0007669"/>
    <property type="project" value="UniProtKB-KW"/>
</dbReference>
<sequence length="259" mass="28076">MGTGTRGSSAGLVAESSALWRARRTHCGHRLICFPHAGGGASAYADWAFGLPDGIEVTAVQLPGRQNRVDEDFPTRVPPLVRSMTQALRPLLTGPFSFFGHSCGALLAHAVAQALRARGLPQPAHLFLSAQAAPEEIGKGPKMHELSAAEFRAAVLRLGGFEAEIADDEDAMEALLPSVLADFRLWEQHRISPVPRVDSPITAMVGMDDSRVSVESVQGWRTYTSARFETLVYPGGHFYFSDEQTSAELYEFLGRTLLA</sequence>
<evidence type="ECO:0000313" key="4">
    <source>
        <dbReference type="EMBL" id="AXK35663.1"/>
    </source>
</evidence>
<dbReference type="EMBL" id="CP031320">
    <property type="protein sequence ID" value="AXK35663.1"/>
    <property type="molecule type" value="Genomic_DNA"/>
</dbReference>
<dbReference type="InterPro" id="IPR001031">
    <property type="entry name" value="Thioesterase"/>
</dbReference>
<feature type="domain" description="Thioesterase TesA-like" evidence="3">
    <location>
        <begin position="32"/>
        <end position="253"/>
    </location>
</feature>
<evidence type="ECO:0000256" key="2">
    <source>
        <dbReference type="ARBA" id="ARBA00022801"/>
    </source>
</evidence>
<evidence type="ECO:0000313" key="5">
    <source>
        <dbReference type="Proteomes" id="UP000254425"/>
    </source>
</evidence>
<keyword evidence="2" id="KW-0378">Hydrolase</keyword>
<dbReference type="InterPro" id="IPR020802">
    <property type="entry name" value="TesA-like"/>
</dbReference>
<dbReference type="PANTHER" id="PTHR11487:SF0">
    <property type="entry name" value="S-ACYL FATTY ACID SYNTHASE THIOESTERASE, MEDIUM CHAIN"/>
    <property type="match status" value="1"/>
</dbReference>